<reference evidence="2 3" key="1">
    <citation type="submission" date="2017-06" db="EMBL/GenBank/DDBJ databases">
        <authorList>
            <person name="Kim H.J."/>
            <person name="Triplett B.A."/>
        </authorList>
    </citation>
    <scope>NUCLEOTIDE SEQUENCE [LARGE SCALE GENOMIC DNA]</scope>
    <source>
        <strain evidence="2 3">B29T1</strain>
    </source>
</reference>
<feature type="chain" id="PRO_5013347213" description="Beta-barrel porin 2" evidence="1">
    <location>
        <begin position="34"/>
        <end position="438"/>
    </location>
</feature>
<keyword evidence="3" id="KW-1185">Reference proteome</keyword>
<organism evidence="2 3">
    <name type="scientific">Arboricoccus pini</name>
    <dbReference type="NCBI Taxonomy" id="1963835"/>
    <lineage>
        <taxon>Bacteria</taxon>
        <taxon>Pseudomonadati</taxon>
        <taxon>Pseudomonadota</taxon>
        <taxon>Alphaproteobacteria</taxon>
        <taxon>Geminicoccales</taxon>
        <taxon>Geminicoccaceae</taxon>
        <taxon>Arboricoccus</taxon>
    </lineage>
</organism>
<sequence length="438" mass="47630">MRLNHLRRGSPGLARGVRLLALTVCLAPGLAVAQVLDKYAPPTAYGYNDEAGVTVTTRLRPDYDAPGVKAGSFVVRPSVYSGLAYDDNLLGLKHKESGTILGTGAALDVRSDWNRHALNGLLSFDNRHVMDGPSGYPSQSTTDYQGVLDGFYDLGRDRLRGAVYHQRLNQSPADIASPTGQRSPTPYDLDGARVGYEKTFNRLTLTPQLELSQYHYGSTKLGGEHVSQSDSDHRTAQAELVARYETSPHRALLGVVRAGTTSYDNDTPGQSSLDSTGLSALVGFDTQADAVFRYRALIGIETRQYKSSDRDGQTTPVVELGGVWTPDGLTTVTGTLSRTIQDATAGNQDEYVYTRGRVVVDHEFLRNLLLNASVGAEYADFIESGGDNQTILTTGVGATWLINRRLKLNAGYQFSQSVSDGPNDYNRNILQLRLDIGF</sequence>
<dbReference type="Proteomes" id="UP000197065">
    <property type="component" value="Unassembled WGS sequence"/>
</dbReference>
<evidence type="ECO:0000313" key="3">
    <source>
        <dbReference type="Proteomes" id="UP000197065"/>
    </source>
</evidence>
<dbReference type="InterPro" id="IPR018759">
    <property type="entry name" value="BBP2_2"/>
</dbReference>
<dbReference type="RefSeq" id="WP_165769645.1">
    <property type="nucleotide sequence ID" value="NZ_FYEH01000013.1"/>
</dbReference>
<dbReference type="SUPFAM" id="SSF56925">
    <property type="entry name" value="OMPA-like"/>
    <property type="match status" value="1"/>
</dbReference>
<keyword evidence="1" id="KW-0732">Signal</keyword>
<evidence type="ECO:0008006" key="4">
    <source>
        <dbReference type="Google" id="ProtNLM"/>
    </source>
</evidence>
<gene>
    <name evidence="2" type="ORF">SAMN07250955_11363</name>
</gene>
<proteinExistence type="predicted"/>
<evidence type="ECO:0000256" key="1">
    <source>
        <dbReference type="SAM" id="SignalP"/>
    </source>
</evidence>
<dbReference type="EMBL" id="FYEH01000013">
    <property type="protein sequence ID" value="SNB75487.1"/>
    <property type="molecule type" value="Genomic_DNA"/>
</dbReference>
<evidence type="ECO:0000313" key="2">
    <source>
        <dbReference type="EMBL" id="SNB75487.1"/>
    </source>
</evidence>
<dbReference type="InterPro" id="IPR011250">
    <property type="entry name" value="OMP/PagP_B-barrel"/>
</dbReference>
<protein>
    <recommendedName>
        <fullName evidence="4">Beta-barrel porin 2</fullName>
    </recommendedName>
</protein>
<dbReference type="Pfam" id="PF10082">
    <property type="entry name" value="BBP2_2"/>
    <property type="match status" value="1"/>
</dbReference>
<accession>A0A212RSH9</accession>
<dbReference type="AlphaFoldDB" id="A0A212RSH9"/>
<feature type="signal peptide" evidence="1">
    <location>
        <begin position="1"/>
        <end position="33"/>
    </location>
</feature>
<name>A0A212RSH9_9PROT</name>